<proteinExistence type="predicted"/>
<protein>
    <submittedName>
        <fullName evidence="1">Uncharacterized protein</fullName>
    </submittedName>
</protein>
<dbReference type="EMBL" id="JAPWTK010001430">
    <property type="protein sequence ID" value="KAJ8932546.1"/>
    <property type="molecule type" value="Genomic_DNA"/>
</dbReference>
<dbReference type="InterPro" id="IPR036397">
    <property type="entry name" value="RNaseH_sf"/>
</dbReference>
<evidence type="ECO:0000313" key="2">
    <source>
        <dbReference type="Proteomes" id="UP001162162"/>
    </source>
</evidence>
<dbReference type="Proteomes" id="UP001162162">
    <property type="component" value="Unassembled WGS sequence"/>
</dbReference>
<dbReference type="Gene3D" id="3.30.420.10">
    <property type="entry name" value="Ribonuclease H-like superfamily/Ribonuclease H"/>
    <property type="match status" value="1"/>
</dbReference>
<evidence type="ECO:0000313" key="1">
    <source>
        <dbReference type="EMBL" id="KAJ8932546.1"/>
    </source>
</evidence>
<organism evidence="1 2">
    <name type="scientific">Aromia moschata</name>
    <dbReference type="NCBI Taxonomy" id="1265417"/>
    <lineage>
        <taxon>Eukaryota</taxon>
        <taxon>Metazoa</taxon>
        <taxon>Ecdysozoa</taxon>
        <taxon>Arthropoda</taxon>
        <taxon>Hexapoda</taxon>
        <taxon>Insecta</taxon>
        <taxon>Pterygota</taxon>
        <taxon>Neoptera</taxon>
        <taxon>Endopterygota</taxon>
        <taxon>Coleoptera</taxon>
        <taxon>Polyphaga</taxon>
        <taxon>Cucujiformia</taxon>
        <taxon>Chrysomeloidea</taxon>
        <taxon>Cerambycidae</taxon>
        <taxon>Cerambycinae</taxon>
        <taxon>Callichromatini</taxon>
        <taxon>Aromia</taxon>
    </lineage>
</organism>
<comment type="caution">
    <text evidence="1">The sequence shown here is derived from an EMBL/GenBank/DDBJ whole genome shotgun (WGS) entry which is preliminary data.</text>
</comment>
<reference evidence="1" key="1">
    <citation type="journal article" date="2023" name="Insect Mol. Biol.">
        <title>Genome sequencing provides insights into the evolution of gene families encoding plant cell wall-degrading enzymes in longhorned beetles.</title>
        <authorList>
            <person name="Shin N.R."/>
            <person name="Okamura Y."/>
            <person name="Kirsch R."/>
            <person name="Pauchet Y."/>
        </authorList>
    </citation>
    <scope>NUCLEOTIDE SEQUENCE</scope>
    <source>
        <strain evidence="1">AMC_N1</strain>
    </source>
</reference>
<name>A0AAV8X3K1_9CUCU</name>
<dbReference type="GO" id="GO:0003676">
    <property type="term" value="F:nucleic acid binding"/>
    <property type="evidence" value="ECO:0007669"/>
    <property type="project" value="InterPro"/>
</dbReference>
<keyword evidence="2" id="KW-1185">Reference proteome</keyword>
<sequence length="114" mass="13640">MNYLKNVTNDGEREIRYLKNKVYRDRSDNTEDLKQPIRHEIGQISPETIRNVQREFVDRLGHCRKLIVFRCLDWQDPMSHRIIEKGEGIGMPINCLADLSRLIPTEYLKRERKD</sequence>
<dbReference type="AlphaFoldDB" id="A0AAV8X3K1"/>
<accession>A0AAV8X3K1</accession>
<gene>
    <name evidence="1" type="ORF">NQ318_000698</name>
</gene>